<dbReference type="GO" id="GO:0006508">
    <property type="term" value="P:proteolysis"/>
    <property type="evidence" value="ECO:0007669"/>
    <property type="project" value="UniProtKB-KW"/>
</dbReference>
<feature type="binding site" evidence="6">
    <location>
        <position position="175"/>
    </location>
    <ligand>
        <name>substrate</name>
    </ligand>
</feature>
<comment type="subunit">
    <text evidence="6">Monomer.</text>
</comment>
<keyword evidence="2 6" id="KW-0031">Aminopeptidase</keyword>
<comment type="cofactor">
    <cofactor evidence="6">
        <name>Co(2+)</name>
        <dbReference type="ChEBI" id="CHEBI:48828"/>
    </cofactor>
    <cofactor evidence="6">
        <name>Zn(2+)</name>
        <dbReference type="ChEBI" id="CHEBI:29105"/>
    </cofactor>
    <cofactor evidence="6">
        <name>Mn(2+)</name>
        <dbReference type="ChEBI" id="CHEBI:29035"/>
    </cofactor>
    <cofactor evidence="6">
        <name>Fe(2+)</name>
        <dbReference type="ChEBI" id="CHEBI:29033"/>
    </cofactor>
    <text evidence="6">Binds 2 divalent metal cations per subunit. Has a high-affinity and a low affinity metal-binding site. The true nature of the physiological cofactor is under debate. The enzyme is active with cobalt, zinc, manganese or divalent iron ions. Most likely, methionine aminopeptidases function as mononuclear Fe(2+)-metalloproteases under physiological conditions, and the catalytically relevant metal-binding site has been assigned to the histidine-containing high-affinity site.</text>
</comment>
<dbReference type="EMBL" id="MHDA01000048">
    <property type="protein sequence ID" value="OGY30578.1"/>
    <property type="molecule type" value="Genomic_DNA"/>
</dbReference>
<comment type="catalytic activity">
    <reaction evidence="6 7">
        <text>Release of N-terminal amino acids, preferentially methionine, from peptides and arylamides.</text>
        <dbReference type="EC" id="3.4.11.18"/>
    </reaction>
</comment>
<dbReference type="GO" id="GO:0004239">
    <property type="term" value="F:initiator methionyl aminopeptidase activity"/>
    <property type="evidence" value="ECO:0007669"/>
    <property type="project" value="UniProtKB-UniRule"/>
</dbReference>
<evidence type="ECO:0000256" key="7">
    <source>
        <dbReference type="RuleBase" id="RU003653"/>
    </source>
</evidence>
<dbReference type="AlphaFoldDB" id="A0A1G1WS60"/>
<comment type="similarity">
    <text evidence="6">Belongs to the peptidase M24A family. Methionine aminopeptidase type 1 subfamily.</text>
</comment>
<feature type="binding site" evidence="6">
    <location>
        <position position="232"/>
    </location>
    <ligand>
        <name>a divalent metal cation</name>
        <dbReference type="ChEBI" id="CHEBI:60240"/>
        <label>1</label>
    </ligand>
</feature>
<dbReference type="Pfam" id="PF00557">
    <property type="entry name" value="Peptidase_M24"/>
    <property type="match status" value="1"/>
</dbReference>
<evidence type="ECO:0000259" key="8">
    <source>
        <dbReference type="Pfam" id="PF00557"/>
    </source>
</evidence>
<evidence type="ECO:0000256" key="6">
    <source>
        <dbReference type="HAMAP-Rule" id="MF_01974"/>
    </source>
</evidence>
<dbReference type="EC" id="3.4.11.18" evidence="6 7"/>
<feature type="binding site" evidence="6">
    <location>
        <position position="105"/>
    </location>
    <ligand>
        <name>a divalent metal cation</name>
        <dbReference type="ChEBI" id="CHEBI:60240"/>
        <label>1</label>
    </ligand>
</feature>
<organism evidence="9 10">
    <name type="scientific">Candidatus Woykebacteria bacterium RIFCSPLOWO2_01_FULL_41_12</name>
    <dbReference type="NCBI Taxonomy" id="1802604"/>
    <lineage>
        <taxon>Bacteria</taxon>
        <taxon>Candidatus Woykeibacteriota</taxon>
    </lineage>
</organism>
<protein>
    <recommendedName>
        <fullName evidence="6 7">Methionine aminopeptidase</fullName>
        <shortName evidence="6">MAP</shortName>
        <shortName evidence="6">MetAP</shortName>
        <ecNumber evidence="6 7">3.4.11.18</ecNumber>
    </recommendedName>
    <alternativeName>
        <fullName evidence="6">Peptidase M</fullName>
    </alternativeName>
</protein>
<feature type="binding site" evidence="6">
    <location>
        <position position="168"/>
    </location>
    <ligand>
        <name>a divalent metal cation</name>
        <dbReference type="ChEBI" id="CHEBI:60240"/>
        <label>2</label>
        <note>catalytic</note>
    </ligand>
</feature>
<dbReference type="InterPro" id="IPR000994">
    <property type="entry name" value="Pept_M24"/>
</dbReference>
<reference evidence="9 10" key="1">
    <citation type="journal article" date="2016" name="Nat. Commun.">
        <title>Thousands of microbial genomes shed light on interconnected biogeochemical processes in an aquifer system.</title>
        <authorList>
            <person name="Anantharaman K."/>
            <person name="Brown C.T."/>
            <person name="Hug L.A."/>
            <person name="Sharon I."/>
            <person name="Castelle C.J."/>
            <person name="Probst A.J."/>
            <person name="Thomas B.C."/>
            <person name="Singh A."/>
            <person name="Wilkins M.J."/>
            <person name="Karaoz U."/>
            <person name="Brodie E.L."/>
            <person name="Williams K.H."/>
            <person name="Hubbard S.S."/>
            <person name="Banfield J.F."/>
        </authorList>
    </citation>
    <scope>NUCLEOTIDE SEQUENCE [LARGE SCALE GENOMIC DNA]</scope>
</reference>
<gene>
    <name evidence="6" type="primary">map</name>
    <name evidence="9" type="ORF">A3A57_02205</name>
</gene>
<dbReference type="Proteomes" id="UP000179279">
    <property type="component" value="Unassembled WGS sequence"/>
</dbReference>
<evidence type="ECO:0000256" key="1">
    <source>
        <dbReference type="ARBA" id="ARBA00002521"/>
    </source>
</evidence>
<dbReference type="CDD" id="cd01086">
    <property type="entry name" value="MetAP1"/>
    <property type="match status" value="1"/>
</dbReference>
<dbReference type="PANTHER" id="PTHR43330:SF27">
    <property type="entry name" value="METHIONINE AMINOPEPTIDASE"/>
    <property type="match status" value="1"/>
</dbReference>
<dbReference type="PRINTS" id="PR00599">
    <property type="entry name" value="MAPEPTIDASE"/>
</dbReference>
<keyword evidence="5 6" id="KW-0378">Hydrolase</keyword>
<keyword evidence="4 6" id="KW-0479">Metal-binding</keyword>
<dbReference type="InterPro" id="IPR001714">
    <property type="entry name" value="Pept_M24_MAP"/>
</dbReference>
<dbReference type="GO" id="GO:0070006">
    <property type="term" value="F:metalloaminopeptidase activity"/>
    <property type="evidence" value="ECO:0007669"/>
    <property type="project" value="UniProtKB-UniRule"/>
</dbReference>
<evidence type="ECO:0000256" key="4">
    <source>
        <dbReference type="ARBA" id="ARBA00022723"/>
    </source>
</evidence>
<feature type="domain" description="Peptidase M24" evidence="8">
    <location>
        <begin position="12"/>
        <end position="208"/>
    </location>
</feature>
<evidence type="ECO:0000256" key="2">
    <source>
        <dbReference type="ARBA" id="ARBA00022438"/>
    </source>
</evidence>
<feature type="binding site" evidence="6">
    <location>
        <position position="232"/>
    </location>
    <ligand>
        <name>a divalent metal cation</name>
        <dbReference type="ChEBI" id="CHEBI:60240"/>
        <label>2</label>
        <note>catalytic</note>
    </ligand>
</feature>
<sequence length="249" mass="26841">MIYLKTAKEIKIMQKSGRIAALAMRGVSKNIQPGVTTMDLDKIAEDLITKLGAEPSFKRVQGYNYTICATPNYRVVHGIPGNKKLRNGDILGIDLGAYYKGFHSDMAKTFAVGKISNDNSLFLSVGEKTLNKAIGEVKIGSCVGDISNLIQENIERSGYSVVREFVGHGVGRELHEDPLVPGVGEKGTGPQIKEGMVLAVEVIYNKGGRQVSILSDGWTVETNDKLDSGLFELTVAATKKGPLVLTSAQ</sequence>
<feature type="binding site" evidence="6">
    <location>
        <position position="94"/>
    </location>
    <ligand>
        <name>a divalent metal cation</name>
        <dbReference type="ChEBI" id="CHEBI:60240"/>
        <label>1</label>
    </ligand>
</feature>
<dbReference type="PANTHER" id="PTHR43330">
    <property type="entry name" value="METHIONINE AMINOPEPTIDASE"/>
    <property type="match status" value="1"/>
</dbReference>
<dbReference type="GO" id="GO:0005829">
    <property type="term" value="C:cytosol"/>
    <property type="evidence" value="ECO:0007669"/>
    <property type="project" value="TreeGrafter"/>
</dbReference>
<dbReference type="InterPro" id="IPR036005">
    <property type="entry name" value="Creatinase/aminopeptidase-like"/>
</dbReference>
<dbReference type="HAMAP" id="MF_01974">
    <property type="entry name" value="MetAP_1"/>
    <property type="match status" value="1"/>
</dbReference>
<comment type="function">
    <text evidence="1 6">Removes the N-terminal methionine from nascent proteins. The N-terminal methionine is often cleaved when the second residue in the primary sequence is small and uncharged (Met-Ala-, Cys, Gly, Pro, Ser, Thr, or Val). Requires deformylation of the N(alpha)-formylated initiator methionine before it can be hydrolyzed.</text>
</comment>
<keyword evidence="3 6" id="KW-0645">Protease</keyword>
<evidence type="ECO:0000313" key="10">
    <source>
        <dbReference type="Proteomes" id="UP000179279"/>
    </source>
</evidence>
<dbReference type="InterPro" id="IPR002467">
    <property type="entry name" value="Pept_M24A_MAP1"/>
</dbReference>
<name>A0A1G1WS60_9BACT</name>
<evidence type="ECO:0000256" key="5">
    <source>
        <dbReference type="ARBA" id="ARBA00022801"/>
    </source>
</evidence>
<dbReference type="GO" id="GO:0046872">
    <property type="term" value="F:metal ion binding"/>
    <property type="evidence" value="ECO:0007669"/>
    <property type="project" value="UniProtKB-UniRule"/>
</dbReference>
<feature type="binding site" evidence="6">
    <location>
        <position position="201"/>
    </location>
    <ligand>
        <name>a divalent metal cation</name>
        <dbReference type="ChEBI" id="CHEBI:60240"/>
        <label>2</label>
        <note>catalytic</note>
    </ligand>
</feature>
<feature type="binding site" evidence="6">
    <location>
        <position position="77"/>
    </location>
    <ligand>
        <name>substrate</name>
    </ligand>
</feature>
<dbReference type="SUPFAM" id="SSF55920">
    <property type="entry name" value="Creatinase/aminopeptidase"/>
    <property type="match status" value="1"/>
</dbReference>
<evidence type="ECO:0000256" key="3">
    <source>
        <dbReference type="ARBA" id="ARBA00022670"/>
    </source>
</evidence>
<evidence type="ECO:0000313" key="9">
    <source>
        <dbReference type="EMBL" id="OGY30578.1"/>
    </source>
</evidence>
<feature type="binding site" evidence="6">
    <location>
        <position position="105"/>
    </location>
    <ligand>
        <name>a divalent metal cation</name>
        <dbReference type="ChEBI" id="CHEBI:60240"/>
        <label>2</label>
        <note>catalytic</note>
    </ligand>
</feature>
<dbReference type="Gene3D" id="3.90.230.10">
    <property type="entry name" value="Creatinase/methionine aminopeptidase superfamily"/>
    <property type="match status" value="1"/>
</dbReference>
<proteinExistence type="inferred from homology"/>
<comment type="caution">
    <text evidence="9">The sequence shown here is derived from an EMBL/GenBank/DDBJ whole genome shotgun (WGS) entry which is preliminary data.</text>
</comment>
<accession>A0A1G1WS60</accession>
<dbReference type="NCBIfam" id="TIGR00500">
    <property type="entry name" value="met_pdase_I"/>
    <property type="match status" value="1"/>
</dbReference>